<keyword evidence="3" id="KW-0732">Signal</keyword>
<evidence type="ECO:0000256" key="4">
    <source>
        <dbReference type="ARBA" id="ARBA00022837"/>
    </source>
</evidence>
<reference evidence="5" key="1">
    <citation type="journal article" date="2013" name="Environ. Microbiol.">
        <title>Seasonally variable intestinal metagenomes of the red palm weevil (Rhynchophorus ferrugineus).</title>
        <authorList>
            <person name="Jia S."/>
            <person name="Zhang X."/>
            <person name="Zhang G."/>
            <person name="Yin A."/>
            <person name="Zhang S."/>
            <person name="Li F."/>
            <person name="Wang L."/>
            <person name="Zhao D."/>
            <person name="Yun Q."/>
            <person name="Tala"/>
            <person name="Wang J."/>
            <person name="Sun G."/>
            <person name="Baabdullah M."/>
            <person name="Yu X."/>
            <person name="Hu S."/>
            <person name="Al-Mssallem I.S."/>
            <person name="Yu J."/>
        </authorList>
    </citation>
    <scope>NUCLEOTIDE SEQUENCE</scope>
</reference>
<feature type="non-terminal residue" evidence="5">
    <location>
        <position position="144"/>
    </location>
</feature>
<evidence type="ECO:0000256" key="2">
    <source>
        <dbReference type="ARBA" id="ARBA00022525"/>
    </source>
</evidence>
<protein>
    <submittedName>
        <fullName evidence="5">CAZy families PL1 protein</fullName>
    </submittedName>
</protein>
<dbReference type="EMBL" id="KF124767">
    <property type="protein sequence ID" value="AIA92087.1"/>
    <property type="molecule type" value="Genomic_DNA"/>
</dbReference>
<evidence type="ECO:0000313" key="5">
    <source>
        <dbReference type="EMBL" id="AIA92087.1"/>
    </source>
</evidence>
<feature type="non-terminal residue" evidence="5">
    <location>
        <position position="1"/>
    </location>
</feature>
<accession>A0A060CAW1</accession>
<dbReference type="InterPro" id="IPR028974">
    <property type="entry name" value="TSP_type-3_rpt"/>
</dbReference>
<keyword evidence="2" id="KW-0964">Secreted</keyword>
<comment type="subcellular location">
    <subcellularLocation>
        <location evidence="1">Secreted</location>
    </subcellularLocation>
</comment>
<dbReference type="SUPFAM" id="SSF103647">
    <property type="entry name" value="TSP type-3 repeat"/>
    <property type="match status" value="1"/>
</dbReference>
<dbReference type="Gene3D" id="4.10.1080.10">
    <property type="entry name" value="TSP type-3 repeat"/>
    <property type="match status" value="1"/>
</dbReference>
<dbReference type="Pfam" id="PF18884">
    <property type="entry name" value="TSP3_bac"/>
    <property type="match status" value="2"/>
</dbReference>
<dbReference type="GO" id="GO:0005509">
    <property type="term" value="F:calcium ion binding"/>
    <property type="evidence" value="ECO:0007669"/>
    <property type="project" value="InterPro"/>
</dbReference>
<sequence>TYNNAIAADPSLLSGTTAWASVAGYPNEVTIETQAGLTAYMSTASLAAQADTDKDGMPDAWETLHGLLPNSAADATLDPDNDGVINRREYLAGTNPKVADTDGDGANDGVEIAHGSDPLSAASVPAAFAFTGNTQDLDGDGISD</sequence>
<dbReference type="PROSITE" id="PS00018">
    <property type="entry name" value="EF_HAND_1"/>
    <property type="match status" value="1"/>
</dbReference>
<dbReference type="AlphaFoldDB" id="A0A060CAW1"/>
<dbReference type="InterPro" id="IPR059100">
    <property type="entry name" value="TSP3_bac"/>
</dbReference>
<evidence type="ECO:0000256" key="3">
    <source>
        <dbReference type="ARBA" id="ARBA00022729"/>
    </source>
</evidence>
<organism evidence="5">
    <name type="scientific">uncultured Syntrophus sp</name>
    <dbReference type="NCBI Taxonomy" id="228671"/>
    <lineage>
        <taxon>Bacteria</taxon>
        <taxon>Pseudomonadati</taxon>
        <taxon>Thermodesulfobacteriota</taxon>
        <taxon>Syntrophia</taxon>
        <taxon>Syntrophales</taxon>
        <taxon>Syntrophaceae</taxon>
        <taxon>Syntrophus</taxon>
        <taxon>environmental samples</taxon>
    </lineage>
</organism>
<dbReference type="InterPro" id="IPR018247">
    <property type="entry name" value="EF_Hand_1_Ca_BS"/>
</dbReference>
<evidence type="ECO:0000256" key="1">
    <source>
        <dbReference type="ARBA" id="ARBA00004613"/>
    </source>
</evidence>
<name>A0A060CAW1_9BACT</name>
<proteinExistence type="predicted"/>
<keyword evidence="4" id="KW-0106">Calcium</keyword>